<feature type="transmembrane region" description="Helical" evidence="6">
    <location>
        <begin position="6"/>
        <end position="30"/>
    </location>
</feature>
<reference evidence="9" key="1">
    <citation type="journal article" date="2019" name="Int. J. Syst. Evol. Microbiol.">
        <title>The Global Catalogue of Microorganisms (GCM) 10K type strain sequencing project: providing services to taxonomists for standard genome sequencing and annotation.</title>
        <authorList>
            <consortium name="The Broad Institute Genomics Platform"/>
            <consortium name="The Broad Institute Genome Sequencing Center for Infectious Disease"/>
            <person name="Wu L."/>
            <person name="Ma J."/>
        </authorList>
    </citation>
    <scope>NUCLEOTIDE SEQUENCE [LARGE SCALE GENOMIC DNA]</scope>
    <source>
        <strain evidence="9">CCUG 43304</strain>
    </source>
</reference>
<sequence length="68" mass="7236">MEISSIVSGLIVLVAVVAYVTLAILALTQIARADFPDASTRVLWILAVLVAPFIGSIVWFAVGRPARL</sequence>
<comment type="subcellular location">
    <subcellularLocation>
        <location evidence="1">Cell membrane</location>
        <topology evidence="1">Multi-pass membrane protein</topology>
    </subcellularLocation>
</comment>
<keyword evidence="3 6" id="KW-0812">Transmembrane</keyword>
<feature type="domain" description="Cardiolipin synthase N-terminal" evidence="7">
    <location>
        <begin position="22"/>
        <end position="64"/>
    </location>
</feature>
<evidence type="ECO:0000256" key="2">
    <source>
        <dbReference type="ARBA" id="ARBA00022475"/>
    </source>
</evidence>
<accession>A0ABW1VGH0</accession>
<name>A0ABW1VGH0_9MICO</name>
<gene>
    <name evidence="8" type="ORF">ACFQB0_08355</name>
</gene>
<evidence type="ECO:0000256" key="5">
    <source>
        <dbReference type="ARBA" id="ARBA00023136"/>
    </source>
</evidence>
<keyword evidence="5 6" id="KW-0472">Membrane</keyword>
<dbReference type="Proteomes" id="UP001596306">
    <property type="component" value="Unassembled WGS sequence"/>
</dbReference>
<comment type="caution">
    <text evidence="8">The sequence shown here is derived from an EMBL/GenBank/DDBJ whole genome shotgun (WGS) entry which is preliminary data.</text>
</comment>
<dbReference type="InterPro" id="IPR027379">
    <property type="entry name" value="CLS_N"/>
</dbReference>
<keyword evidence="2" id="KW-1003">Cell membrane</keyword>
<keyword evidence="9" id="KW-1185">Reference proteome</keyword>
<feature type="transmembrane region" description="Helical" evidence="6">
    <location>
        <begin position="42"/>
        <end position="62"/>
    </location>
</feature>
<evidence type="ECO:0000256" key="4">
    <source>
        <dbReference type="ARBA" id="ARBA00022989"/>
    </source>
</evidence>
<evidence type="ECO:0000259" key="7">
    <source>
        <dbReference type="Pfam" id="PF13396"/>
    </source>
</evidence>
<evidence type="ECO:0000256" key="6">
    <source>
        <dbReference type="SAM" id="Phobius"/>
    </source>
</evidence>
<keyword evidence="4 6" id="KW-1133">Transmembrane helix</keyword>
<proteinExistence type="predicted"/>
<evidence type="ECO:0000313" key="8">
    <source>
        <dbReference type="EMBL" id="MFC6356116.1"/>
    </source>
</evidence>
<protein>
    <submittedName>
        <fullName evidence="8">PLDc N-terminal domain-containing protein</fullName>
    </submittedName>
</protein>
<organism evidence="8 9">
    <name type="scientific">Luethyella okanaganae</name>
    <dbReference type="NCBI Taxonomy" id="69372"/>
    <lineage>
        <taxon>Bacteria</taxon>
        <taxon>Bacillati</taxon>
        <taxon>Actinomycetota</taxon>
        <taxon>Actinomycetes</taxon>
        <taxon>Micrococcales</taxon>
        <taxon>Microbacteriaceae</taxon>
        <taxon>Luethyella</taxon>
    </lineage>
</organism>
<dbReference type="Pfam" id="PF13396">
    <property type="entry name" value="PLDc_N"/>
    <property type="match status" value="1"/>
</dbReference>
<evidence type="ECO:0000256" key="1">
    <source>
        <dbReference type="ARBA" id="ARBA00004651"/>
    </source>
</evidence>
<dbReference type="RefSeq" id="WP_386730083.1">
    <property type="nucleotide sequence ID" value="NZ_JBHSTP010000002.1"/>
</dbReference>
<dbReference type="EMBL" id="JBHSTP010000002">
    <property type="protein sequence ID" value="MFC6356116.1"/>
    <property type="molecule type" value="Genomic_DNA"/>
</dbReference>
<evidence type="ECO:0000313" key="9">
    <source>
        <dbReference type="Proteomes" id="UP001596306"/>
    </source>
</evidence>
<evidence type="ECO:0000256" key="3">
    <source>
        <dbReference type="ARBA" id="ARBA00022692"/>
    </source>
</evidence>